<reference evidence="2 5" key="1">
    <citation type="journal article" date="2011" name="Nature">
        <title>The Medicago genome provides insight into the evolution of rhizobial symbioses.</title>
        <authorList>
            <person name="Young N.D."/>
            <person name="Debelle F."/>
            <person name="Oldroyd G.E."/>
            <person name="Geurts R."/>
            <person name="Cannon S.B."/>
            <person name="Udvardi M.K."/>
            <person name="Benedito V.A."/>
            <person name="Mayer K.F."/>
            <person name="Gouzy J."/>
            <person name="Schoof H."/>
            <person name="Van de Peer Y."/>
            <person name="Proost S."/>
            <person name="Cook D.R."/>
            <person name="Meyers B.C."/>
            <person name="Spannagl M."/>
            <person name="Cheung F."/>
            <person name="De Mita S."/>
            <person name="Krishnakumar V."/>
            <person name="Gundlach H."/>
            <person name="Zhou S."/>
            <person name="Mudge J."/>
            <person name="Bharti A.K."/>
            <person name="Murray J.D."/>
            <person name="Naoumkina M.A."/>
            <person name="Rosen B."/>
            <person name="Silverstein K.A."/>
            <person name="Tang H."/>
            <person name="Rombauts S."/>
            <person name="Zhao P.X."/>
            <person name="Zhou P."/>
            <person name="Barbe V."/>
            <person name="Bardou P."/>
            <person name="Bechner M."/>
            <person name="Bellec A."/>
            <person name="Berger A."/>
            <person name="Berges H."/>
            <person name="Bidwell S."/>
            <person name="Bisseling T."/>
            <person name="Choisne N."/>
            <person name="Couloux A."/>
            <person name="Denny R."/>
            <person name="Deshpande S."/>
            <person name="Dai X."/>
            <person name="Doyle J.J."/>
            <person name="Dudez A.M."/>
            <person name="Farmer A.D."/>
            <person name="Fouteau S."/>
            <person name="Franken C."/>
            <person name="Gibelin C."/>
            <person name="Gish J."/>
            <person name="Goldstein S."/>
            <person name="Gonzalez A.J."/>
            <person name="Green P.J."/>
            <person name="Hallab A."/>
            <person name="Hartog M."/>
            <person name="Hua A."/>
            <person name="Humphray S.J."/>
            <person name="Jeong D.H."/>
            <person name="Jing Y."/>
            <person name="Jocker A."/>
            <person name="Kenton S.M."/>
            <person name="Kim D.J."/>
            <person name="Klee K."/>
            <person name="Lai H."/>
            <person name="Lang C."/>
            <person name="Lin S."/>
            <person name="Macmil S.L."/>
            <person name="Magdelenat G."/>
            <person name="Matthews L."/>
            <person name="McCorrison J."/>
            <person name="Monaghan E.L."/>
            <person name="Mun J.H."/>
            <person name="Najar F.Z."/>
            <person name="Nicholson C."/>
            <person name="Noirot C."/>
            <person name="O'Bleness M."/>
            <person name="Paule C.R."/>
            <person name="Poulain J."/>
            <person name="Prion F."/>
            <person name="Qin B."/>
            <person name="Qu C."/>
            <person name="Retzel E.F."/>
            <person name="Riddle C."/>
            <person name="Sallet E."/>
            <person name="Samain S."/>
            <person name="Samson N."/>
            <person name="Sanders I."/>
            <person name="Saurat O."/>
            <person name="Scarpelli C."/>
            <person name="Schiex T."/>
            <person name="Segurens B."/>
            <person name="Severin A.J."/>
            <person name="Sherrier D.J."/>
            <person name="Shi R."/>
            <person name="Sims S."/>
            <person name="Singer S.R."/>
            <person name="Sinharoy S."/>
            <person name="Sterck L."/>
            <person name="Viollet A."/>
            <person name="Wang B.B."/>
            <person name="Wang K."/>
            <person name="Wang M."/>
            <person name="Wang X."/>
            <person name="Warfsmann J."/>
            <person name="Weissenbach J."/>
            <person name="White D.D."/>
            <person name="White J.D."/>
            <person name="Wiley G.B."/>
            <person name="Wincker P."/>
            <person name="Xing Y."/>
            <person name="Yang L."/>
            <person name="Yao Z."/>
            <person name="Ying F."/>
            <person name="Zhai J."/>
            <person name="Zhou L."/>
            <person name="Zuber A."/>
            <person name="Denarie J."/>
            <person name="Dixon R.A."/>
            <person name="May G.D."/>
            <person name="Schwartz D.C."/>
            <person name="Rogers J."/>
            <person name="Quetier F."/>
            <person name="Town C.D."/>
            <person name="Roe B.A."/>
        </authorList>
    </citation>
    <scope>NUCLEOTIDE SEQUENCE [LARGE SCALE GENOMIC DNA]</scope>
    <source>
        <strain evidence="2">A17</strain>
        <strain evidence="4 5">cv. Jemalong A17</strain>
    </source>
</reference>
<evidence type="ECO:0000313" key="3">
    <source>
        <dbReference type="EMBL" id="RHN46053.1"/>
    </source>
</evidence>
<keyword evidence="1" id="KW-0812">Transmembrane</keyword>
<evidence type="ECO:0000313" key="5">
    <source>
        <dbReference type="Proteomes" id="UP000002051"/>
    </source>
</evidence>
<dbReference type="EMBL" id="PSQE01000007">
    <property type="protein sequence ID" value="RHN46053.1"/>
    <property type="molecule type" value="Genomic_DNA"/>
</dbReference>
<dbReference type="Gramene" id="rna40493">
    <property type="protein sequence ID" value="RHN46053.1"/>
    <property type="gene ID" value="gene40493"/>
</dbReference>
<proteinExistence type="predicted"/>
<dbReference type="PANTHER" id="PTHR31170">
    <property type="entry name" value="BNAC04G53230D PROTEIN"/>
    <property type="match status" value="1"/>
</dbReference>
<dbReference type="HOGENOM" id="CLU_020188_3_0_1"/>
<dbReference type="EMBL" id="CM001223">
    <property type="protein sequence ID" value="KEH22858.1"/>
    <property type="molecule type" value="Genomic_DNA"/>
</dbReference>
<evidence type="ECO:0000313" key="2">
    <source>
        <dbReference type="EMBL" id="KEH22858.1"/>
    </source>
</evidence>
<evidence type="ECO:0000256" key="1">
    <source>
        <dbReference type="SAM" id="Phobius"/>
    </source>
</evidence>
<dbReference type="EnsemblPlants" id="KEH22858">
    <property type="protein sequence ID" value="KEH22858"/>
    <property type="gene ID" value="MTR_7g059520"/>
</dbReference>
<evidence type="ECO:0000313" key="4">
    <source>
        <dbReference type="EnsemblPlants" id="KEH22858"/>
    </source>
</evidence>
<evidence type="ECO:0000313" key="6">
    <source>
        <dbReference type="Proteomes" id="UP000265566"/>
    </source>
</evidence>
<accession>A0A072U169</accession>
<reference evidence="3" key="5">
    <citation type="journal article" date="2018" name="Nat. Plants">
        <title>Whole-genome landscape of Medicago truncatula symbiotic genes.</title>
        <authorList>
            <person name="Pecrix Y."/>
            <person name="Gamas P."/>
            <person name="Carrere S."/>
        </authorList>
    </citation>
    <scope>NUCLEOTIDE SEQUENCE</scope>
    <source>
        <tissue evidence="3">Leaves</tissue>
    </source>
</reference>
<keyword evidence="1" id="KW-0472">Membrane</keyword>
<feature type="transmembrane region" description="Helical" evidence="1">
    <location>
        <begin position="149"/>
        <end position="170"/>
    </location>
</feature>
<dbReference type="Proteomes" id="UP000265566">
    <property type="component" value="Chromosome 7"/>
</dbReference>
<dbReference type="STRING" id="3880.A0A072U169"/>
<name>A0A072U169_MEDTR</name>
<dbReference type="InterPro" id="IPR004158">
    <property type="entry name" value="DUF247_pln"/>
</dbReference>
<gene>
    <name evidence="4" type="primary">25498460</name>
    <name evidence="2" type="ordered locus">MTR_7g059520</name>
    <name evidence="3" type="ORF">MtrunA17_Chr7g0238081</name>
</gene>
<protein>
    <submittedName>
        <fullName evidence="2">DUF247 domain protein</fullName>
    </submittedName>
</protein>
<organism evidence="2 5">
    <name type="scientific">Medicago truncatula</name>
    <name type="common">Barrel medic</name>
    <name type="synonym">Medicago tribuloides</name>
    <dbReference type="NCBI Taxonomy" id="3880"/>
    <lineage>
        <taxon>Eukaryota</taxon>
        <taxon>Viridiplantae</taxon>
        <taxon>Streptophyta</taxon>
        <taxon>Embryophyta</taxon>
        <taxon>Tracheophyta</taxon>
        <taxon>Spermatophyta</taxon>
        <taxon>Magnoliopsida</taxon>
        <taxon>eudicotyledons</taxon>
        <taxon>Gunneridae</taxon>
        <taxon>Pentapetalae</taxon>
        <taxon>rosids</taxon>
        <taxon>fabids</taxon>
        <taxon>Fabales</taxon>
        <taxon>Fabaceae</taxon>
        <taxon>Papilionoideae</taxon>
        <taxon>50 kb inversion clade</taxon>
        <taxon>NPAAA clade</taxon>
        <taxon>Hologalegina</taxon>
        <taxon>IRL clade</taxon>
        <taxon>Trifolieae</taxon>
        <taxon>Medicago</taxon>
    </lineage>
</organism>
<reference evidence="6" key="4">
    <citation type="journal article" date="2018" name="Nat. Plants">
        <title>Whole-genome landscape of Medicago truncatula symbiotic genes.</title>
        <authorList>
            <person name="Pecrix Y."/>
            <person name="Staton S.E."/>
            <person name="Sallet E."/>
            <person name="Lelandais-Briere C."/>
            <person name="Moreau S."/>
            <person name="Carrere S."/>
            <person name="Blein T."/>
            <person name="Jardinaud M.F."/>
            <person name="Latrasse D."/>
            <person name="Zouine M."/>
            <person name="Zahm M."/>
            <person name="Kreplak J."/>
            <person name="Mayjonade B."/>
            <person name="Satge C."/>
            <person name="Perez M."/>
            <person name="Cauet S."/>
            <person name="Marande W."/>
            <person name="Chantry-Darmon C."/>
            <person name="Lopez-Roques C."/>
            <person name="Bouchez O."/>
            <person name="Berard A."/>
            <person name="Debelle F."/>
            <person name="Munos S."/>
            <person name="Bendahmane A."/>
            <person name="Berges H."/>
            <person name="Niebel A."/>
            <person name="Buitink J."/>
            <person name="Frugier F."/>
            <person name="Benhamed M."/>
            <person name="Crespi M."/>
            <person name="Gouzy J."/>
            <person name="Gamas P."/>
        </authorList>
    </citation>
    <scope>NUCLEOTIDE SEQUENCE [LARGE SCALE GENOMIC DNA]</scope>
    <source>
        <strain evidence="6">cv. Jemalong A17</strain>
    </source>
</reference>
<dbReference type="Pfam" id="PF03140">
    <property type="entry name" value="DUF247"/>
    <property type="match status" value="1"/>
</dbReference>
<dbReference type="AlphaFoldDB" id="A0A072U169"/>
<keyword evidence="5" id="KW-1185">Reference proteome</keyword>
<reference evidence="4" key="3">
    <citation type="submission" date="2015-04" db="UniProtKB">
        <authorList>
            <consortium name="EnsemblPlants"/>
        </authorList>
    </citation>
    <scope>IDENTIFICATION</scope>
    <source>
        <strain evidence="4">cv. Jemalong A17</strain>
    </source>
</reference>
<sequence>MMTYRNIQDLKAAGVRFKSSFTRRPKDINFYEGWLTAKLILPEIVVDDTSATTFLNLIAYEMCPDFENDYGICSFAAFIDSLIEDPEDVKVLRSKGILLNSLGSDEELVNFFKIISTDVVPNREIYYEVRRKINEHYSNSYKTWIAMSFHTYFSIAAVIALALTFIQTWFTVYPPNK</sequence>
<dbReference type="PANTHER" id="PTHR31170:SF25">
    <property type="entry name" value="BNAA09G04570D PROTEIN"/>
    <property type="match status" value="1"/>
</dbReference>
<keyword evidence="1" id="KW-1133">Transmembrane helix</keyword>
<dbReference type="Proteomes" id="UP000002051">
    <property type="component" value="Unassembled WGS sequence"/>
</dbReference>
<reference evidence="2 5" key="2">
    <citation type="journal article" date="2014" name="BMC Genomics">
        <title>An improved genome release (version Mt4.0) for the model legume Medicago truncatula.</title>
        <authorList>
            <person name="Tang H."/>
            <person name="Krishnakumar V."/>
            <person name="Bidwell S."/>
            <person name="Rosen B."/>
            <person name="Chan A."/>
            <person name="Zhou S."/>
            <person name="Gentzbittel L."/>
            <person name="Childs K.L."/>
            <person name="Yandell M."/>
            <person name="Gundlach H."/>
            <person name="Mayer K.F."/>
            <person name="Schwartz D.C."/>
            <person name="Town C.D."/>
        </authorList>
    </citation>
    <scope>GENOME REANNOTATION</scope>
    <source>
        <strain evidence="2">A17</strain>
        <strain evidence="4 5">cv. Jemalong A17</strain>
    </source>
</reference>